<dbReference type="AlphaFoldDB" id="A0A7V4TZD7"/>
<dbReference type="Proteomes" id="UP000885779">
    <property type="component" value="Unassembled WGS sequence"/>
</dbReference>
<sequence>MNLHKNFIRIEITPPMREIAVYHARRRSEKIKRRFVPENAPLSALESNFVGALGEVAVRYLFSGQKELKDDYDLGKTDSGDVRINGKMYDIKSEGVPLSLYIKLYEGRIKPYEPYGCRVWTAKHLAHLPKYDGGVIFTALPIMQTEQQKQDELLRKDILEGMDHLIILGYALPEEIRAKKPQRYSPPHPVSGKRYPYYSPNMVFHHSELHPVHSLINR</sequence>
<proteinExistence type="predicted"/>
<dbReference type="EMBL" id="DRQG01000019">
    <property type="protein sequence ID" value="HGY54447.1"/>
    <property type="molecule type" value="Genomic_DNA"/>
</dbReference>
<organism evidence="1">
    <name type="scientific">Caldithrix abyssi</name>
    <dbReference type="NCBI Taxonomy" id="187145"/>
    <lineage>
        <taxon>Bacteria</taxon>
        <taxon>Pseudomonadati</taxon>
        <taxon>Calditrichota</taxon>
        <taxon>Calditrichia</taxon>
        <taxon>Calditrichales</taxon>
        <taxon>Calditrichaceae</taxon>
        <taxon>Caldithrix</taxon>
    </lineage>
</organism>
<protein>
    <submittedName>
        <fullName evidence="1">Uncharacterized protein</fullName>
    </submittedName>
</protein>
<gene>
    <name evidence="1" type="ORF">ENK44_01970</name>
</gene>
<name>A0A7V4TZD7_CALAY</name>
<comment type="caution">
    <text evidence="1">The sequence shown here is derived from an EMBL/GenBank/DDBJ whole genome shotgun (WGS) entry which is preliminary data.</text>
</comment>
<reference evidence="1" key="1">
    <citation type="journal article" date="2020" name="mSystems">
        <title>Genome- and Community-Level Interaction Insights into Carbon Utilization and Element Cycling Functions of Hydrothermarchaeota in Hydrothermal Sediment.</title>
        <authorList>
            <person name="Zhou Z."/>
            <person name="Liu Y."/>
            <person name="Xu W."/>
            <person name="Pan J."/>
            <person name="Luo Z.H."/>
            <person name="Li M."/>
        </authorList>
    </citation>
    <scope>NUCLEOTIDE SEQUENCE [LARGE SCALE GENOMIC DNA]</scope>
    <source>
        <strain evidence="1">HyVt-577</strain>
    </source>
</reference>
<accession>A0A7V4TZD7</accession>
<evidence type="ECO:0000313" key="1">
    <source>
        <dbReference type="EMBL" id="HGY54447.1"/>
    </source>
</evidence>